<evidence type="ECO:0000256" key="1">
    <source>
        <dbReference type="SAM" id="MobiDB-lite"/>
    </source>
</evidence>
<feature type="region of interest" description="Disordered" evidence="1">
    <location>
        <begin position="1"/>
        <end position="105"/>
    </location>
</feature>
<proteinExistence type="predicted"/>
<dbReference type="Proteomes" id="UP000663760">
    <property type="component" value="Chromosome 15"/>
</dbReference>
<dbReference type="AlphaFoldDB" id="A0A7I8LGH2"/>
<gene>
    <name evidence="2" type="ORF">SI8410_15019807</name>
</gene>
<evidence type="ECO:0000313" key="3">
    <source>
        <dbReference type="Proteomes" id="UP000663760"/>
    </source>
</evidence>
<accession>A0A7I8LGH2</accession>
<name>A0A7I8LGH2_SPIIN</name>
<feature type="compositionally biased region" description="Low complexity" evidence="1">
    <location>
        <begin position="48"/>
        <end position="105"/>
    </location>
</feature>
<protein>
    <submittedName>
        <fullName evidence="2">Uncharacterized protein</fullName>
    </submittedName>
</protein>
<sequence length="252" mass="25634">MGRMLSPNGMMDLNIGRQPPRLDPSTMEEKKTLRATSGLQRKRHQFVSPQAVARAASSAEPSSTTEATASSSSVSAADPRSSAVSTPCTSSEAATSASSEAATGTSSVSAAYTTSVATAYAAAVPATYAAAVPTAASKTTTGAASVAPTYTASIPTTGAASVASAETGEPSIAATNARPDAVTPTIPWMAAMFVPPFLVLQGLVFEEPPCSGGAEKGHKKEKEEGFAAHLYCCTMRDQGSLWTTKGSTRGFI</sequence>
<dbReference type="EMBL" id="LR746278">
    <property type="protein sequence ID" value="CAA7409129.1"/>
    <property type="molecule type" value="Genomic_DNA"/>
</dbReference>
<keyword evidence="3" id="KW-1185">Reference proteome</keyword>
<evidence type="ECO:0000313" key="2">
    <source>
        <dbReference type="EMBL" id="CAA7409129.1"/>
    </source>
</evidence>
<reference evidence="2" key="1">
    <citation type="submission" date="2020-02" db="EMBL/GenBank/DDBJ databases">
        <authorList>
            <person name="Scholz U."/>
            <person name="Mascher M."/>
            <person name="Fiebig A."/>
        </authorList>
    </citation>
    <scope>NUCLEOTIDE SEQUENCE</scope>
</reference>
<organism evidence="2 3">
    <name type="scientific">Spirodela intermedia</name>
    <name type="common">Intermediate duckweed</name>
    <dbReference type="NCBI Taxonomy" id="51605"/>
    <lineage>
        <taxon>Eukaryota</taxon>
        <taxon>Viridiplantae</taxon>
        <taxon>Streptophyta</taxon>
        <taxon>Embryophyta</taxon>
        <taxon>Tracheophyta</taxon>
        <taxon>Spermatophyta</taxon>
        <taxon>Magnoliopsida</taxon>
        <taxon>Liliopsida</taxon>
        <taxon>Araceae</taxon>
        <taxon>Lemnoideae</taxon>
        <taxon>Spirodela</taxon>
    </lineage>
</organism>